<dbReference type="PANTHER" id="PTHR31140">
    <property type="entry name" value="B3 DOMAIN-CONTAINING TRANSCRIPTION FACTOR ABI3"/>
    <property type="match status" value="1"/>
</dbReference>
<dbReference type="InterPro" id="IPR016177">
    <property type="entry name" value="DNA-bd_dom_sf"/>
</dbReference>
<sequence>MCRVFLYCTTLSIYKCLYIYGDGIITSQTTSLVLLLLPKPTNMFYLDEKHSGSSSDASTISCDSHKSASPPPEAPESAAPVDSDAFRKVPRPCGSKYRGVVPQPNGRWGAQIYENNQRIWLGTYDKEDEAAKAYNIAVQRFRGQAAATMNFFGVEVAMDDKDSDVEAKFLSSHSKAEIVEMLRTHTYSEELQRIKHSGGSMACPAGPSCKVLFQKMLTPSDVGRQNRLVIPKKHAEKHFPAQIRSGVQFPTGKSSDGKTTGAVRTRGGNMLNFRDVNGGRVWRFRFSYWNRSRSYVLTRGWSRFVKEKKLQAGDLISFQQSMGPDRRLYIDYSKPMITRTRNPPPAAAVRLFGFDIVVGGADSASCSSTYSTSERALNE</sequence>
<keyword evidence="5" id="KW-0238">DNA-binding</keyword>
<dbReference type="InterPro" id="IPR015300">
    <property type="entry name" value="DNA-bd_pseudobarrel_sf"/>
</dbReference>
<dbReference type="CDD" id="cd00018">
    <property type="entry name" value="AP2"/>
    <property type="match status" value="1"/>
</dbReference>
<comment type="similarity">
    <text evidence="2">Belongs to the AP2/ERF transcription factor family. RAV subfamily.</text>
</comment>
<dbReference type="AlphaFoldDB" id="A0AAN7LR87"/>
<evidence type="ECO:0000256" key="3">
    <source>
        <dbReference type="ARBA" id="ARBA00022745"/>
    </source>
</evidence>
<dbReference type="Proteomes" id="UP001346149">
    <property type="component" value="Unassembled WGS sequence"/>
</dbReference>
<dbReference type="SMART" id="SM00380">
    <property type="entry name" value="AP2"/>
    <property type="match status" value="1"/>
</dbReference>
<feature type="domain" description="AP2/ERF" evidence="10">
    <location>
        <begin position="96"/>
        <end position="152"/>
    </location>
</feature>
<dbReference type="Pfam" id="PF00847">
    <property type="entry name" value="AP2"/>
    <property type="match status" value="1"/>
</dbReference>
<dbReference type="PROSITE" id="PS50863">
    <property type="entry name" value="B3"/>
    <property type="match status" value="1"/>
</dbReference>
<dbReference type="InterPro" id="IPR003340">
    <property type="entry name" value="B3_DNA-bd"/>
</dbReference>
<dbReference type="InterPro" id="IPR001471">
    <property type="entry name" value="AP2/ERF_dom"/>
</dbReference>
<accession>A0AAN7LR87</accession>
<dbReference type="Gene3D" id="2.40.330.10">
    <property type="entry name" value="DNA-binding pseudobarrel domain"/>
    <property type="match status" value="1"/>
</dbReference>
<dbReference type="Pfam" id="PF02362">
    <property type="entry name" value="B3"/>
    <property type="match status" value="1"/>
</dbReference>
<name>A0AAN7LR87_TRANT</name>
<proteinExistence type="inferred from homology"/>
<organism evidence="11 12">
    <name type="scientific">Trapa natans</name>
    <name type="common">Water chestnut</name>
    <dbReference type="NCBI Taxonomy" id="22666"/>
    <lineage>
        <taxon>Eukaryota</taxon>
        <taxon>Viridiplantae</taxon>
        <taxon>Streptophyta</taxon>
        <taxon>Embryophyta</taxon>
        <taxon>Tracheophyta</taxon>
        <taxon>Spermatophyta</taxon>
        <taxon>Magnoliopsida</taxon>
        <taxon>eudicotyledons</taxon>
        <taxon>Gunneridae</taxon>
        <taxon>Pentapetalae</taxon>
        <taxon>rosids</taxon>
        <taxon>malvids</taxon>
        <taxon>Myrtales</taxon>
        <taxon>Lythraceae</taxon>
        <taxon>Trapa</taxon>
    </lineage>
</organism>
<dbReference type="SUPFAM" id="SSF54171">
    <property type="entry name" value="DNA-binding domain"/>
    <property type="match status" value="1"/>
</dbReference>
<dbReference type="CDD" id="cd10017">
    <property type="entry name" value="B3_DNA"/>
    <property type="match status" value="1"/>
</dbReference>
<dbReference type="GO" id="GO:0009873">
    <property type="term" value="P:ethylene-activated signaling pathway"/>
    <property type="evidence" value="ECO:0007669"/>
    <property type="project" value="UniProtKB-KW"/>
</dbReference>
<evidence type="ECO:0000259" key="9">
    <source>
        <dbReference type="PROSITE" id="PS50863"/>
    </source>
</evidence>
<evidence type="ECO:0000313" key="11">
    <source>
        <dbReference type="EMBL" id="KAK4785890.1"/>
    </source>
</evidence>
<evidence type="ECO:0000256" key="5">
    <source>
        <dbReference type="ARBA" id="ARBA00023125"/>
    </source>
</evidence>
<evidence type="ECO:0000256" key="8">
    <source>
        <dbReference type="SAM" id="MobiDB-lite"/>
    </source>
</evidence>
<dbReference type="PROSITE" id="PS51032">
    <property type="entry name" value="AP2_ERF"/>
    <property type="match status" value="1"/>
</dbReference>
<dbReference type="GO" id="GO:0003700">
    <property type="term" value="F:DNA-binding transcription factor activity"/>
    <property type="evidence" value="ECO:0007669"/>
    <property type="project" value="InterPro"/>
</dbReference>
<dbReference type="EMBL" id="JAXQNO010000013">
    <property type="protein sequence ID" value="KAK4785890.1"/>
    <property type="molecule type" value="Genomic_DNA"/>
</dbReference>
<evidence type="ECO:0000313" key="12">
    <source>
        <dbReference type="Proteomes" id="UP001346149"/>
    </source>
</evidence>
<dbReference type="SUPFAM" id="SSF101936">
    <property type="entry name" value="DNA-binding pseudobarrel domain"/>
    <property type="match status" value="1"/>
</dbReference>
<evidence type="ECO:0000256" key="6">
    <source>
        <dbReference type="ARBA" id="ARBA00023163"/>
    </source>
</evidence>
<evidence type="ECO:0000259" key="10">
    <source>
        <dbReference type="PROSITE" id="PS51032"/>
    </source>
</evidence>
<feature type="region of interest" description="Disordered" evidence="8">
    <location>
        <begin position="56"/>
        <end position="84"/>
    </location>
</feature>
<dbReference type="PRINTS" id="PR00367">
    <property type="entry name" value="ETHRSPELEMNT"/>
</dbReference>
<dbReference type="GO" id="GO:0003677">
    <property type="term" value="F:DNA binding"/>
    <property type="evidence" value="ECO:0007669"/>
    <property type="project" value="UniProtKB-KW"/>
</dbReference>
<gene>
    <name evidence="11" type="ORF">SAY86_002579</name>
</gene>
<protein>
    <submittedName>
        <fullName evidence="11">Uncharacterized protein</fullName>
    </submittedName>
</protein>
<reference evidence="11 12" key="1">
    <citation type="journal article" date="2023" name="Hortic Res">
        <title>Pangenome of water caltrop reveals structural variations and asymmetric subgenome divergence after allopolyploidization.</title>
        <authorList>
            <person name="Zhang X."/>
            <person name="Chen Y."/>
            <person name="Wang L."/>
            <person name="Yuan Y."/>
            <person name="Fang M."/>
            <person name="Shi L."/>
            <person name="Lu R."/>
            <person name="Comes H.P."/>
            <person name="Ma Y."/>
            <person name="Chen Y."/>
            <person name="Huang G."/>
            <person name="Zhou Y."/>
            <person name="Zheng Z."/>
            <person name="Qiu Y."/>
        </authorList>
    </citation>
    <scope>NUCLEOTIDE SEQUENCE [LARGE SCALE GENOMIC DNA]</scope>
    <source>
        <strain evidence="11">F231</strain>
    </source>
</reference>
<dbReference type="FunFam" id="3.30.730.10:FF:000008">
    <property type="entry name" value="AP2 domain-containing protein RAP2.8"/>
    <property type="match status" value="1"/>
</dbReference>
<keyword evidence="7" id="KW-0539">Nucleus</keyword>
<dbReference type="PANTHER" id="PTHR31140:SF1">
    <property type="entry name" value="AP2_ERF AND B3 DOMAIN-CONTAINING TRANSCRIPTION REPRESSOR RAV2"/>
    <property type="match status" value="1"/>
</dbReference>
<keyword evidence="3" id="KW-0936">Ethylene signaling pathway</keyword>
<feature type="domain" description="TF-B3" evidence="9">
    <location>
        <begin position="213"/>
        <end position="336"/>
    </location>
</feature>
<evidence type="ECO:0000256" key="2">
    <source>
        <dbReference type="ARBA" id="ARBA00009089"/>
    </source>
</evidence>
<evidence type="ECO:0000256" key="1">
    <source>
        <dbReference type="ARBA" id="ARBA00004123"/>
    </source>
</evidence>
<comment type="subcellular location">
    <subcellularLocation>
        <location evidence="1">Nucleus</location>
    </subcellularLocation>
</comment>
<keyword evidence="6" id="KW-0804">Transcription</keyword>
<keyword evidence="12" id="KW-1185">Reference proteome</keyword>
<dbReference type="InterPro" id="IPR044800">
    <property type="entry name" value="LEC2-like"/>
</dbReference>
<dbReference type="SMART" id="SM01019">
    <property type="entry name" value="B3"/>
    <property type="match status" value="1"/>
</dbReference>
<dbReference type="Gene3D" id="3.30.730.10">
    <property type="entry name" value="AP2/ERF domain"/>
    <property type="match status" value="1"/>
</dbReference>
<dbReference type="GO" id="GO:0005634">
    <property type="term" value="C:nucleus"/>
    <property type="evidence" value="ECO:0007669"/>
    <property type="project" value="UniProtKB-SubCell"/>
</dbReference>
<keyword evidence="4" id="KW-0805">Transcription regulation</keyword>
<dbReference type="InterPro" id="IPR036955">
    <property type="entry name" value="AP2/ERF_dom_sf"/>
</dbReference>
<evidence type="ECO:0000256" key="4">
    <source>
        <dbReference type="ARBA" id="ARBA00023015"/>
    </source>
</evidence>
<evidence type="ECO:0000256" key="7">
    <source>
        <dbReference type="ARBA" id="ARBA00023242"/>
    </source>
</evidence>
<comment type="caution">
    <text evidence="11">The sequence shown here is derived from an EMBL/GenBank/DDBJ whole genome shotgun (WGS) entry which is preliminary data.</text>
</comment>